<dbReference type="VEuPathDB" id="TrichDB:TRFO_41590"/>
<proteinExistence type="predicted"/>
<sequence>MTLTSRAAAPTTVNELAVLATADGVDLRTTSIHTDIPRTEISHGDDNDYSHERERALTKMTADGLKPMTAEECEEERKTTKALLKKFTTGLLKLDSNALSFPIMYSEPRSYLERCADIFSFLVEKYIDMSINLTNLNETANSSENQNNEDKPAQAEAGNKASPENINYQKLAYIAAGIIASFHIDIGPKKVFNPYLGETYYGKWENGTEIYGEQSSHHPPISDIILFGPERRWKCFAHMDFDIDSGLNNVELKQNGTFRLEIKDGNIYEWKFPVTALTGFVKGERIVKVKGTLEVIDVTNNLICSIDISPRKDSKKGLTNPVASTIYGGMKPNEPKLKKFNHIITGDYCNQVLLDGNVIWDIHNDIVHRPVTGVPEEMLLPSDVRFRFDRVLLIQGKLEEADKAKTALEELQRREEKLRECVPSKKLIEGMKNLKIKFGKK</sequence>
<organism evidence="3 4">
    <name type="scientific">Tritrichomonas foetus</name>
    <dbReference type="NCBI Taxonomy" id="1144522"/>
    <lineage>
        <taxon>Eukaryota</taxon>
        <taxon>Metamonada</taxon>
        <taxon>Parabasalia</taxon>
        <taxon>Tritrichomonadida</taxon>
        <taxon>Tritrichomonadidae</taxon>
        <taxon>Tritrichomonas</taxon>
    </lineage>
</organism>
<dbReference type="EMBL" id="MLAK01000074">
    <property type="protein sequence ID" value="OHT16765.1"/>
    <property type="molecule type" value="Genomic_DNA"/>
</dbReference>
<reference evidence="3" key="1">
    <citation type="submission" date="2016-10" db="EMBL/GenBank/DDBJ databases">
        <authorList>
            <person name="Benchimol M."/>
            <person name="Almeida L.G."/>
            <person name="Vasconcelos A.T."/>
            <person name="Perreira-Neves A."/>
            <person name="Rosa I.A."/>
            <person name="Tasca T."/>
            <person name="Bogo M.R."/>
            <person name="de Souza W."/>
        </authorList>
    </citation>
    <scope>NUCLEOTIDE SEQUENCE [LARGE SCALE GENOMIC DNA]</scope>
    <source>
        <strain evidence="3">K</strain>
    </source>
</reference>
<dbReference type="PANTHER" id="PTHR10972">
    <property type="entry name" value="OXYSTEROL-BINDING PROTEIN-RELATED"/>
    <property type="match status" value="1"/>
</dbReference>
<dbReference type="Gene3D" id="2.40.160.120">
    <property type="match status" value="1"/>
</dbReference>
<dbReference type="Proteomes" id="UP000179807">
    <property type="component" value="Unassembled WGS sequence"/>
</dbReference>
<dbReference type="InterPro" id="IPR000648">
    <property type="entry name" value="Oxysterol-bd"/>
</dbReference>
<name>A0A1J4L4B2_9EUKA</name>
<accession>A0A1J4L4B2</accession>
<gene>
    <name evidence="3" type="ORF">TRFO_41590</name>
</gene>
<dbReference type="PANTHER" id="PTHR10972:SF148">
    <property type="entry name" value="OXYSTEROL-BINDING PROTEIN 9"/>
    <property type="match status" value="1"/>
</dbReference>
<evidence type="ECO:0000256" key="2">
    <source>
        <dbReference type="SAM" id="MobiDB-lite"/>
    </source>
</evidence>
<dbReference type="GO" id="GO:0005829">
    <property type="term" value="C:cytosol"/>
    <property type="evidence" value="ECO:0007669"/>
    <property type="project" value="TreeGrafter"/>
</dbReference>
<dbReference type="Pfam" id="PF01237">
    <property type="entry name" value="Oxysterol_BP"/>
    <property type="match status" value="2"/>
</dbReference>
<dbReference type="GO" id="GO:0016020">
    <property type="term" value="C:membrane"/>
    <property type="evidence" value="ECO:0007669"/>
    <property type="project" value="TreeGrafter"/>
</dbReference>
<keyword evidence="4" id="KW-1185">Reference proteome</keyword>
<evidence type="ECO:0000256" key="1">
    <source>
        <dbReference type="SAM" id="Coils"/>
    </source>
</evidence>
<dbReference type="GO" id="GO:0032934">
    <property type="term" value="F:sterol binding"/>
    <property type="evidence" value="ECO:0007669"/>
    <property type="project" value="TreeGrafter"/>
</dbReference>
<dbReference type="InterPro" id="IPR037239">
    <property type="entry name" value="OSBP_sf"/>
</dbReference>
<dbReference type="RefSeq" id="XP_068369901.1">
    <property type="nucleotide sequence ID" value="XM_068513867.1"/>
</dbReference>
<dbReference type="GeneID" id="94848571"/>
<dbReference type="OrthoDB" id="1854502at2759"/>
<evidence type="ECO:0000313" key="4">
    <source>
        <dbReference type="Proteomes" id="UP000179807"/>
    </source>
</evidence>
<protein>
    <submittedName>
        <fullName evidence="3">Oxysterol binding protein</fullName>
    </submittedName>
</protein>
<keyword evidence="1" id="KW-0175">Coiled coil</keyword>
<feature type="region of interest" description="Disordered" evidence="2">
    <location>
        <begin position="140"/>
        <end position="161"/>
    </location>
</feature>
<dbReference type="SUPFAM" id="SSF144000">
    <property type="entry name" value="Oxysterol-binding protein-like"/>
    <property type="match status" value="1"/>
</dbReference>
<dbReference type="AlphaFoldDB" id="A0A1J4L4B2"/>
<feature type="coiled-coil region" evidence="1">
    <location>
        <begin position="394"/>
        <end position="421"/>
    </location>
</feature>
<comment type="caution">
    <text evidence="3">The sequence shown here is derived from an EMBL/GenBank/DDBJ whole genome shotgun (WGS) entry which is preliminary data.</text>
</comment>
<evidence type="ECO:0000313" key="3">
    <source>
        <dbReference type="EMBL" id="OHT16765.1"/>
    </source>
</evidence>